<keyword evidence="9 16" id="KW-0521">NADP</keyword>
<comment type="cofactor">
    <cofactor evidence="1 16">
        <name>FAD</name>
        <dbReference type="ChEBI" id="CHEBI:57692"/>
    </cofactor>
</comment>
<feature type="active site" evidence="16">
    <location>
        <position position="306"/>
    </location>
</feature>
<gene>
    <name evidence="16" type="primary">murB</name>
    <name evidence="18" type="ORF">A3B18_00645</name>
</gene>
<dbReference type="EC" id="1.3.1.98" evidence="16"/>
<keyword evidence="13 16" id="KW-0131">Cell cycle</keyword>
<evidence type="ECO:0000256" key="4">
    <source>
        <dbReference type="ARBA" id="ARBA00004752"/>
    </source>
</evidence>
<evidence type="ECO:0000313" key="18">
    <source>
        <dbReference type="EMBL" id="OGF82475.1"/>
    </source>
</evidence>
<keyword evidence="10 16" id="KW-0133">Cell shape</keyword>
<comment type="caution">
    <text evidence="18">The sequence shown here is derived from an EMBL/GenBank/DDBJ whole genome shotgun (WGS) entry which is preliminary data.</text>
</comment>
<dbReference type="PROSITE" id="PS51387">
    <property type="entry name" value="FAD_PCMH"/>
    <property type="match status" value="1"/>
</dbReference>
<evidence type="ECO:0000256" key="5">
    <source>
        <dbReference type="ARBA" id="ARBA00022490"/>
    </source>
</evidence>
<dbReference type="Pfam" id="PF02873">
    <property type="entry name" value="MurB_C"/>
    <property type="match status" value="1"/>
</dbReference>
<keyword evidence="5 16" id="KW-0963">Cytoplasm</keyword>
<evidence type="ECO:0000256" key="15">
    <source>
        <dbReference type="ARBA" id="ARBA00048914"/>
    </source>
</evidence>
<protein>
    <recommendedName>
        <fullName evidence="16">UDP-N-acetylenolpyruvoylglucosamine reductase</fullName>
        <ecNumber evidence="16">1.3.1.98</ecNumber>
    </recommendedName>
    <alternativeName>
        <fullName evidence="16">UDP-N-acetylmuramate dehydrogenase</fullName>
    </alternativeName>
</protein>
<evidence type="ECO:0000256" key="8">
    <source>
        <dbReference type="ARBA" id="ARBA00022827"/>
    </source>
</evidence>
<dbReference type="Pfam" id="PF01565">
    <property type="entry name" value="FAD_binding_4"/>
    <property type="match status" value="1"/>
</dbReference>
<comment type="similarity">
    <text evidence="16">Belongs to the MurB family.</text>
</comment>
<comment type="catalytic activity">
    <reaction evidence="15 16">
        <text>UDP-N-acetyl-alpha-D-muramate + NADP(+) = UDP-N-acetyl-3-O-(1-carboxyvinyl)-alpha-D-glucosamine + NADPH + H(+)</text>
        <dbReference type="Rhea" id="RHEA:12248"/>
        <dbReference type="ChEBI" id="CHEBI:15378"/>
        <dbReference type="ChEBI" id="CHEBI:57783"/>
        <dbReference type="ChEBI" id="CHEBI:58349"/>
        <dbReference type="ChEBI" id="CHEBI:68483"/>
        <dbReference type="ChEBI" id="CHEBI:70757"/>
        <dbReference type="EC" id="1.3.1.98"/>
    </reaction>
</comment>
<dbReference type="InterPro" id="IPR011601">
    <property type="entry name" value="MurB_C"/>
</dbReference>
<dbReference type="PANTHER" id="PTHR21071">
    <property type="entry name" value="UDP-N-ACETYLENOLPYRUVOYLGLUCOSAMINE REDUCTASE"/>
    <property type="match status" value="1"/>
</dbReference>
<organism evidence="18 19">
    <name type="scientific">Candidatus Giovannonibacteria bacterium RIFCSPLOWO2_01_FULL_46_13</name>
    <dbReference type="NCBI Taxonomy" id="1798352"/>
    <lineage>
        <taxon>Bacteria</taxon>
        <taxon>Candidatus Giovannoniibacteriota</taxon>
    </lineage>
</organism>
<dbReference type="GO" id="GO:0008762">
    <property type="term" value="F:UDP-N-acetylmuramate dehydrogenase activity"/>
    <property type="evidence" value="ECO:0007669"/>
    <property type="project" value="UniProtKB-UniRule"/>
</dbReference>
<dbReference type="GO" id="GO:0071949">
    <property type="term" value="F:FAD binding"/>
    <property type="evidence" value="ECO:0007669"/>
    <property type="project" value="InterPro"/>
</dbReference>
<dbReference type="GO" id="GO:0005829">
    <property type="term" value="C:cytosol"/>
    <property type="evidence" value="ECO:0007669"/>
    <property type="project" value="TreeGrafter"/>
</dbReference>
<evidence type="ECO:0000256" key="11">
    <source>
        <dbReference type="ARBA" id="ARBA00022984"/>
    </source>
</evidence>
<evidence type="ECO:0000256" key="16">
    <source>
        <dbReference type="HAMAP-Rule" id="MF_00037"/>
    </source>
</evidence>
<dbReference type="SUPFAM" id="SSF56176">
    <property type="entry name" value="FAD-binding/transporter-associated domain-like"/>
    <property type="match status" value="1"/>
</dbReference>
<dbReference type="AlphaFoldDB" id="A0A1F5X3H1"/>
<dbReference type="NCBIfam" id="TIGR00179">
    <property type="entry name" value="murB"/>
    <property type="match status" value="1"/>
</dbReference>
<name>A0A1F5X3H1_9BACT</name>
<evidence type="ECO:0000256" key="7">
    <source>
        <dbReference type="ARBA" id="ARBA00022630"/>
    </source>
</evidence>
<evidence type="ECO:0000256" key="12">
    <source>
        <dbReference type="ARBA" id="ARBA00023002"/>
    </source>
</evidence>
<dbReference type="GO" id="GO:0008360">
    <property type="term" value="P:regulation of cell shape"/>
    <property type="evidence" value="ECO:0007669"/>
    <property type="project" value="UniProtKB-KW"/>
</dbReference>
<evidence type="ECO:0000256" key="13">
    <source>
        <dbReference type="ARBA" id="ARBA00023306"/>
    </source>
</evidence>
<evidence type="ECO:0000256" key="3">
    <source>
        <dbReference type="ARBA" id="ARBA00004496"/>
    </source>
</evidence>
<evidence type="ECO:0000256" key="10">
    <source>
        <dbReference type="ARBA" id="ARBA00022960"/>
    </source>
</evidence>
<proteinExistence type="inferred from homology"/>
<feature type="active site" description="Proton donor" evidence="16">
    <location>
        <position position="212"/>
    </location>
</feature>
<dbReference type="HAMAP" id="MF_00037">
    <property type="entry name" value="MurB"/>
    <property type="match status" value="1"/>
</dbReference>
<feature type="domain" description="FAD-binding PCMH-type" evidence="17">
    <location>
        <begin position="20"/>
        <end position="183"/>
    </location>
</feature>
<dbReference type="GO" id="GO:0071555">
    <property type="term" value="P:cell wall organization"/>
    <property type="evidence" value="ECO:0007669"/>
    <property type="project" value="UniProtKB-KW"/>
</dbReference>
<evidence type="ECO:0000256" key="6">
    <source>
        <dbReference type="ARBA" id="ARBA00022618"/>
    </source>
</evidence>
<comment type="pathway">
    <text evidence="4 16">Cell wall biogenesis; peptidoglycan biosynthesis.</text>
</comment>
<dbReference type="Gene3D" id="3.90.78.10">
    <property type="entry name" value="UDP-N-acetylenolpyruvoylglucosamine reductase, C-terminal domain"/>
    <property type="match status" value="1"/>
</dbReference>
<dbReference type="GO" id="GO:0051301">
    <property type="term" value="P:cell division"/>
    <property type="evidence" value="ECO:0007669"/>
    <property type="project" value="UniProtKB-KW"/>
</dbReference>
<evidence type="ECO:0000256" key="14">
    <source>
        <dbReference type="ARBA" id="ARBA00023316"/>
    </source>
</evidence>
<dbReference type="InterPro" id="IPR016169">
    <property type="entry name" value="FAD-bd_PCMH_sub2"/>
</dbReference>
<dbReference type="GO" id="GO:0009252">
    <property type="term" value="P:peptidoglycan biosynthetic process"/>
    <property type="evidence" value="ECO:0007669"/>
    <property type="project" value="UniProtKB-UniRule"/>
</dbReference>
<dbReference type="EMBL" id="MFIE01000018">
    <property type="protein sequence ID" value="OGF82475.1"/>
    <property type="molecule type" value="Genomic_DNA"/>
</dbReference>
<feature type="active site" evidence="16">
    <location>
        <position position="161"/>
    </location>
</feature>
<comment type="subcellular location">
    <subcellularLocation>
        <location evidence="3 16">Cytoplasm</location>
    </subcellularLocation>
</comment>
<keyword evidence="14 16" id="KW-0961">Cell wall biogenesis/degradation</keyword>
<dbReference type="InterPro" id="IPR036635">
    <property type="entry name" value="MurB_C_sf"/>
</dbReference>
<evidence type="ECO:0000256" key="2">
    <source>
        <dbReference type="ARBA" id="ARBA00003921"/>
    </source>
</evidence>
<accession>A0A1F5X3H1</accession>
<evidence type="ECO:0000313" key="19">
    <source>
        <dbReference type="Proteomes" id="UP000178684"/>
    </source>
</evidence>
<evidence type="ECO:0000259" key="17">
    <source>
        <dbReference type="PROSITE" id="PS51387"/>
    </source>
</evidence>
<dbReference type="Gene3D" id="3.30.465.10">
    <property type="match status" value="1"/>
</dbReference>
<dbReference type="Gene3D" id="3.30.43.10">
    <property type="entry name" value="Uridine Diphospho-n-acetylenolpyruvylglucosamine Reductase, domain 2"/>
    <property type="match status" value="1"/>
</dbReference>
<sequence>MIIMRFEKEKPLSKLTTLGIGGKASFFVEVKKEEDLKVALREASDKKMDWYVLGSGSNIVASDKGFEGLIIKIGIKDFKKNGRRVYVGAGNNLLDFIKKINGLGLAGMEKMAGIPGTIAGAIYGNAGAYGTEIRENITRVKIFDGEKFRWIKNSECRFGYRTSGFKKNKDWIIVGAEFSFGKRKPAELVKISRDTIKLREKKYKPGLLCPGSFFKNIIVKNLKPAVRKELFPKIDRAKIMYGKLPAGYLLEEVGAKGMSSGKIKVAEHHGNLFYNAGGGTAHDIKKLAVMMKDRVLKKFGINLEEEVQYLG</sequence>
<keyword evidence="7 16" id="KW-0285">Flavoprotein</keyword>
<dbReference type="InterPro" id="IPR006094">
    <property type="entry name" value="Oxid_FAD_bind_N"/>
</dbReference>
<keyword evidence="6 16" id="KW-0132">Cell division</keyword>
<dbReference type="InterPro" id="IPR036318">
    <property type="entry name" value="FAD-bd_PCMH-like_sf"/>
</dbReference>
<dbReference type="Proteomes" id="UP000178684">
    <property type="component" value="Unassembled WGS sequence"/>
</dbReference>
<comment type="function">
    <text evidence="2 16">Cell wall formation.</text>
</comment>
<evidence type="ECO:0000256" key="9">
    <source>
        <dbReference type="ARBA" id="ARBA00022857"/>
    </source>
</evidence>
<keyword evidence="12 16" id="KW-0560">Oxidoreductase</keyword>
<keyword evidence="8 16" id="KW-0274">FAD</keyword>
<dbReference type="PANTHER" id="PTHR21071:SF4">
    <property type="entry name" value="UDP-N-ACETYLENOLPYRUVOYLGLUCOSAMINE REDUCTASE"/>
    <property type="match status" value="1"/>
</dbReference>
<reference evidence="18 19" key="1">
    <citation type="journal article" date="2016" name="Nat. Commun.">
        <title>Thousands of microbial genomes shed light on interconnected biogeochemical processes in an aquifer system.</title>
        <authorList>
            <person name="Anantharaman K."/>
            <person name="Brown C.T."/>
            <person name="Hug L.A."/>
            <person name="Sharon I."/>
            <person name="Castelle C.J."/>
            <person name="Probst A.J."/>
            <person name="Thomas B.C."/>
            <person name="Singh A."/>
            <person name="Wilkins M.J."/>
            <person name="Karaoz U."/>
            <person name="Brodie E.L."/>
            <person name="Williams K.H."/>
            <person name="Hubbard S.S."/>
            <person name="Banfield J.F."/>
        </authorList>
    </citation>
    <scope>NUCLEOTIDE SEQUENCE [LARGE SCALE GENOMIC DNA]</scope>
</reference>
<dbReference type="InterPro" id="IPR003170">
    <property type="entry name" value="MurB"/>
</dbReference>
<dbReference type="InterPro" id="IPR016166">
    <property type="entry name" value="FAD-bd_PCMH"/>
</dbReference>
<dbReference type="InterPro" id="IPR016167">
    <property type="entry name" value="FAD-bd_PCMH_sub1"/>
</dbReference>
<dbReference type="UniPathway" id="UPA00219"/>
<dbReference type="SUPFAM" id="SSF56194">
    <property type="entry name" value="Uridine diphospho-N-Acetylenolpyruvylglucosamine reductase, MurB, C-terminal domain"/>
    <property type="match status" value="1"/>
</dbReference>
<evidence type="ECO:0000256" key="1">
    <source>
        <dbReference type="ARBA" id="ARBA00001974"/>
    </source>
</evidence>
<keyword evidence="11 16" id="KW-0573">Peptidoglycan synthesis</keyword>